<sequence length="335" mass="36217">MAGETPVLIGFFGDSVPDGDQTAAEELSKFGGNPVWIDGKIPDGFPFKCSLCGVVLDFVCQVATPYGANKRCLYFFCCHAQATCGKRPEGWKVLRGVVEPPAPTQAEVEACGAAHASIKREDDDLAAADPSDWLQVAFGSRTAANTCSEKGNGKPKAGETTVALPTSQSAARLQQASELMPAFFVEVENEPPDSSHLDATGLRARELQLEYEQRSGAVEAEAYEESPDKVFLKLQKRLSRSPKQAIRYSFGGKPLFISPLSKRDAMPPPPCPHCSCARVFEMQLVPAAAEEIQKRRHSAEAAPIEWGVVVVFTCKEDCVPSNAYAVEHVAVQEIL</sequence>
<organism evidence="2 3">
    <name type="scientific">Eimeria necatrix</name>
    <dbReference type="NCBI Taxonomy" id="51315"/>
    <lineage>
        <taxon>Eukaryota</taxon>
        <taxon>Sar</taxon>
        <taxon>Alveolata</taxon>
        <taxon>Apicomplexa</taxon>
        <taxon>Conoidasida</taxon>
        <taxon>Coccidia</taxon>
        <taxon>Eucoccidiorida</taxon>
        <taxon>Eimeriorina</taxon>
        <taxon>Eimeriidae</taxon>
        <taxon>Eimeria</taxon>
    </lineage>
</organism>
<dbReference type="AlphaFoldDB" id="U6MIX2"/>
<dbReference type="RefSeq" id="XP_013432644.1">
    <property type="nucleotide sequence ID" value="XM_013577190.1"/>
</dbReference>
<proteinExistence type="predicted"/>
<dbReference type="VEuPathDB" id="ToxoDB:ENH_00062820"/>
<evidence type="ECO:0000259" key="1">
    <source>
        <dbReference type="Pfam" id="PF04194"/>
    </source>
</evidence>
<evidence type="ECO:0000313" key="2">
    <source>
        <dbReference type="EMBL" id="CDJ64177.1"/>
    </source>
</evidence>
<feature type="domain" description="Programmed cell death protein 2 C-terminal" evidence="1">
    <location>
        <begin position="228"/>
        <end position="333"/>
    </location>
</feature>
<dbReference type="InterPro" id="IPR007320">
    <property type="entry name" value="PDCD2_C"/>
</dbReference>
<dbReference type="EMBL" id="HG722917">
    <property type="protein sequence ID" value="CDJ64177.1"/>
    <property type="molecule type" value="Genomic_DNA"/>
</dbReference>
<keyword evidence="3" id="KW-1185">Reference proteome</keyword>
<gene>
    <name evidence="2" type="ORF">ENH_00062820</name>
</gene>
<accession>U6MIX2</accession>
<dbReference type="InterPro" id="IPR052815">
    <property type="entry name" value="PDCD2-like_regulator"/>
</dbReference>
<evidence type="ECO:0000313" key="3">
    <source>
        <dbReference type="Proteomes" id="UP000030754"/>
    </source>
</evidence>
<name>U6MIX2_9EIME</name>
<dbReference type="OrthoDB" id="366284at2759"/>
<dbReference type="Proteomes" id="UP000030754">
    <property type="component" value="Unassembled WGS sequence"/>
</dbReference>
<dbReference type="Pfam" id="PF04194">
    <property type="entry name" value="PDCD2_C"/>
    <property type="match status" value="1"/>
</dbReference>
<dbReference type="PANTHER" id="PTHR46421">
    <property type="entry name" value="PROGRAMMED CELL DEATH PROTEIN 2-LIKE"/>
    <property type="match status" value="1"/>
</dbReference>
<dbReference type="GO" id="GO:0005737">
    <property type="term" value="C:cytoplasm"/>
    <property type="evidence" value="ECO:0007669"/>
    <property type="project" value="InterPro"/>
</dbReference>
<protein>
    <submittedName>
        <fullName evidence="2">Programmed cell death protein, putative</fullName>
    </submittedName>
</protein>
<dbReference type="PANTHER" id="PTHR46421:SF1">
    <property type="entry name" value="PROGRAMMED CELL DEATH PROTEIN 2-LIKE"/>
    <property type="match status" value="1"/>
</dbReference>
<reference evidence="2" key="1">
    <citation type="submission" date="2013-10" db="EMBL/GenBank/DDBJ databases">
        <title>Genomic analysis of the causative agents of coccidiosis in chickens.</title>
        <authorList>
            <person name="Reid A.J."/>
            <person name="Blake D."/>
            <person name="Billington K."/>
            <person name="Browne H."/>
            <person name="Dunn M."/>
            <person name="Hung S."/>
            <person name="Kawahara F."/>
            <person name="Miranda-Saavedra D."/>
            <person name="Mourier T."/>
            <person name="Nagra H."/>
            <person name="Otto T.D."/>
            <person name="Rawlings N."/>
            <person name="Sanchez A."/>
            <person name="Sanders M."/>
            <person name="Subramaniam C."/>
            <person name="Tay Y."/>
            <person name="Dear P."/>
            <person name="Doerig C."/>
            <person name="Gruber A."/>
            <person name="Parkinson J."/>
            <person name="Shirley M."/>
            <person name="Wan K.L."/>
            <person name="Berriman M."/>
            <person name="Tomley F."/>
            <person name="Pain A."/>
        </authorList>
    </citation>
    <scope>NUCLEOTIDE SEQUENCE [LARGE SCALE GENOMIC DNA]</scope>
    <source>
        <strain evidence="2">Houghton</strain>
    </source>
</reference>
<reference evidence="2" key="2">
    <citation type="submission" date="2013-10" db="EMBL/GenBank/DDBJ databases">
        <authorList>
            <person name="Aslett M."/>
        </authorList>
    </citation>
    <scope>NUCLEOTIDE SEQUENCE [LARGE SCALE GENOMIC DNA]</scope>
    <source>
        <strain evidence="2">Houghton</strain>
    </source>
</reference>
<dbReference type="GeneID" id="25476420"/>